<dbReference type="EMBL" id="MFLU01000010">
    <property type="protein sequence ID" value="OGG74921.1"/>
    <property type="molecule type" value="Genomic_DNA"/>
</dbReference>
<dbReference type="PANTHER" id="PTHR28055">
    <property type="entry name" value="ALTERED INHERITANCE OF MITOCHONDRIA PROTEIN 41, MITOCHONDRIAL"/>
    <property type="match status" value="1"/>
</dbReference>
<organism evidence="1 2">
    <name type="scientific">Candidatus Kaiserbacteria bacterium RIFCSPLOWO2_01_FULL_50_24</name>
    <dbReference type="NCBI Taxonomy" id="1798507"/>
    <lineage>
        <taxon>Bacteria</taxon>
        <taxon>Candidatus Kaiseribacteriota</taxon>
    </lineage>
</organism>
<evidence type="ECO:0000313" key="2">
    <source>
        <dbReference type="Proteomes" id="UP000178587"/>
    </source>
</evidence>
<comment type="caution">
    <text evidence="1">The sequence shown here is derived from an EMBL/GenBank/DDBJ whole genome shotgun (WGS) entry which is preliminary data.</text>
</comment>
<gene>
    <name evidence="1" type="ORF">A3A34_03835</name>
</gene>
<evidence type="ECO:0008006" key="3">
    <source>
        <dbReference type="Google" id="ProtNLM"/>
    </source>
</evidence>
<dbReference type="AlphaFoldDB" id="A0A1F6EMP8"/>
<dbReference type="Gene3D" id="1.10.10.410">
    <property type="match status" value="1"/>
</dbReference>
<dbReference type="SUPFAM" id="SSF89095">
    <property type="entry name" value="GatB/YqeY motif"/>
    <property type="match status" value="1"/>
</dbReference>
<dbReference type="Pfam" id="PF09424">
    <property type="entry name" value="YqeY"/>
    <property type="match status" value="1"/>
</dbReference>
<dbReference type="InterPro" id="IPR023168">
    <property type="entry name" value="GatB_Yqey_C_2"/>
</dbReference>
<dbReference type="InterPro" id="IPR003789">
    <property type="entry name" value="Asn/Gln_tRNA_amidoTrase-B-like"/>
</dbReference>
<name>A0A1F6EMP8_9BACT</name>
<dbReference type="InterPro" id="IPR019004">
    <property type="entry name" value="YqeY/Aim41"/>
</dbReference>
<dbReference type="STRING" id="1798507.A3A34_03835"/>
<evidence type="ECO:0000313" key="1">
    <source>
        <dbReference type="EMBL" id="OGG74921.1"/>
    </source>
</evidence>
<accession>A0A1F6EMP8</accession>
<dbReference type="Gene3D" id="1.10.1510.10">
    <property type="entry name" value="Uncharacterised protein YqeY/AIM41 PF09424, N-terminal domain"/>
    <property type="match status" value="1"/>
</dbReference>
<dbReference type="PANTHER" id="PTHR28055:SF1">
    <property type="entry name" value="ALTERED INHERITANCE OF MITOCHONDRIA PROTEIN 41, MITOCHONDRIAL"/>
    <property type="match status" value="1"/>
</dbReference>
<proteinExistence type="predicted"/>
<dbReference type="GO" id="GO:0016884">
    <property type="term" value="F:carbon-nitrogen ligase activity, with glutamine as amido-N-donor"/>
    <property type="evidence" value="ECO:0007669"/>
    <property type="project" value="InterPro"/>
</dbReference>
<sequence length="149" mass="16299">MFPKRIRTDMTAAMKARDDLRVQTLRGALAAFTNELVAKGKKPTDELPDADAIIVLKRLAKQRKEAAEQYEKGGRAELAQKEMAELKIIEEYLPKMASREDIEKIARAKKEELGAIDASGIGKLTGAVMKELGGNADGTVVKKVVASLF</sequence>
<reference evidence="1 2" key="1">
    <citation type="journal article" date="2016" name="Nat. Commun.">
        <title>Thousands of microbial genomes shed light on interconnected biogeochemical processes in an aquifer system.</title>
        <authorList>
            <person name="Anantharaman K."/>
            <person name="Brown C.T."/>
            <person name="Hug L.A."/>
            <person name="Sharon I."/>
            <person name="Castelle C.J."/>
            <person name="Probst A.J."/>
            <person name="Thomas B.C."/>
            <person name="Singh A."/>
            <person name="Wilkins M.J."/>
            <person name="Karaoz U."/>
            <person name="Brodie E.L."/>
            <person name="Williams K.H."/>
            <person name="Hubbard S.S."/>
            <person name="Banfield J.F."/>
        </authorList>
    </citation>
    <scope>NUCLEOTIDE SEQUENCE [LARGE SCALE GENOMIC DNA]</scope>
</reference>
<protein>
    <recommendedName>
        <fullName evidence="3">Glutamyl-tRNA amidotransferase</fullName>
    </recommendedName>
</protein>
<dbReference type="Proteomes" id="UP000178587">
    <property type="component" value="Unassembled WGS sequence"/>
</dbReference>
<dbReference type="InterPro" id="IPR042184">
    <property type="entry name" value="YqeY/Aim41_N"/>
</dbReference>